<dbReference type="Proteomes" id="UP001060085">
    <property type="component" value="Linkage Group LG08"/>
</dbReference>
<dbReference type="EMBL" id="CM044708">
    <property type="protein sequence ID" value="KAI5648826.1"/>
    <property type="molecule type" value="Genomic_DNA"/>
</dbReference>
<gene>
    <name evidence="1" type="ORF">M9H77_34831</name>
</gene>
<evidence type="ECO:0000313" key="2">
    <source>
        <dbReference type="Proteomes" id="UP001060085"/>
    </source>
</evidence>
<organism evidence="1 2">
    <name type="scientific">Catharanthus roseus</name>
    <name type="common">Madagascar periwinkle</name>
    <name type="synonym">Vinca rosea</name>
    <dbReference type="NCBI Taxonomy" id="4058"/>
    <lineage>
        <taxon>Eukaryota</taxon>
        <taxon>Viridiplantae</taxon>
        <taxon>Streptophyta</taxon>
        <taxon>Embryophyta</taxon>
        <taxon>Tracheophyta</taxon>
        <taxon>Spermatophyta</taxon>
        <taxon>Magnoliopsida</taxon>
        <taxon>eudicotyledons</taxon>
        <taxon>Gunneridae</taxon>
        <taxon>Pentapetalae</taxon>
        <taxon>asterids</taxon>
        <taxon>lamiids</taxon>
        <taxon>Gentianales</taxon>
        <taxon>Apocynaceae</taxon>
        <taxon>Rauvolfioideae</taxon>
        <taxon>Vinceae</taxon>
        <taxon>Catharanthinae</taxon>
        <taxon>Catharanthus</taxon>
    </lineage>
</organism>
<comment type="caution">
    <text evidence="1">The sequence shown here is derived from an EMBL/GenBank/DDBJ whole genome shotgun (WGS) entry which is preliminary data.</text>
</comment>
<sequence>MDPSKNLNFFHKIVVMIVCSGLIFSHASTSNLQDYNRLIYKHCENKTTSTDNSLVISTLLQELLEKSNESKYYATYAGDEKMSILGLFQCRGDLSNKDCYNCVNNLPQVSKTLCGITIPARIHLSGCYIHYQADEIRTSRLGILHRICSKKTASKGFLEERNAAFGAVEECFSSGQDYCDMIYESLHVMAQCEGNLASCDCSECVGNAVEIAKEECGNSVSGEIYLDSCYINYGYKKFGINGDFYGDGESLGNSTKLVAIVVGGIAVVALAVFICYFCTSWAKKKDDF</sequence>
<reference evidence="2" key="1">
    <citation type="journal article" date="2023" name="Nat. Plants">
        <title>Single-cell RNA sequencing provides a high-resolution roadmap for understanding the multicellular compartmentation of specialized metabolism.</title>
        <authorList>
            <person name="Sun S."/>
            <person name="Shen X."/>
            <person name="Li Y."/>
            <person name="Li Y."/>
            <person name="Wang S."/>
            <person name="Li R."/>
            <person name="Zhang H."/>
            <person name="Shen G."/>
            <person name="Guo B."/>
            <person name="Wei J."/>
            <person name="Xu J."/>
            <person name="St-Pierre B."/>
            <person name="Chen S."/>
            <person name="Sun C."/>
        </authorList>
    </citation>
    <scope>NUCLEOTIDE SEQUENCE [LARGE SCALE GENOMIC DNA]</scope>
</reference>
<name>A0ACB9ZNH6_CATRO</name>
<proteinExistence type="predicted"/>
<protein>
    <submittedName>
        <fullName evidence="1">Uncharacterized protein</fullName>
    </submittedName>
</protein>
<evidence type="ECO:0000313" key="1">
    <source>
        <dbReference type="EMBL" id="KAI5648826.1"/>
    </source>
</evidence>
<keyword evidence="2" id="KW-1185">Reference proteome</keyword>
<accession>A0ACB9ZNH6</accession>